<evidence type="ECO:0000256" key="2">
    <source>
        <dbReference type="SAM" id="SignalP"/>
    </source>
</evidence>
<proteinExistence type="predicted"/>
<organism evidence="3 4">
    <name type="scientific">Bdellovibrio reynosensis</name>
    <dbReference type="NCBI Taxonomy" id="2835041"/>
    <lineage>
        <taxon>Bacteria</taxon>
        <taxon>Pseudomonadati</taxon>
        <taxon>Bdellovibrionota</taxon>
        <taxon>Bdellovibrionia</taxon>
        <taxon>Bdellovibrionales</taxon>
        <taxon>Pseudobdellovibrionaceae</taxon>
        <taxon>Bdellovibrio</taxon>
    </lineage>
</organism>
<keyword evidence="4" id="KW-1185">Reference proteome</keyword>
<name>A0ABY4C8S6_9BACT</name>
<gene>
    <name evidence="3" type="ORF">MNR06_00005</name>
</gene>
<keyword evidence="2" id="KW-0732">Signal</keyword>
<sequence length="608" mass="61076">MRIVGTLTLLLSLFISGQVMAAPAALTYQGRIVKSSGEPLEYNAVAFQFEILAPNKVCVLYREQLNHIDMTNSGGVFDVKIGASHNYPAAPTFTILDSFSNATALVCDGGSPYNPGLTDGRFLRVKFHDGVSWQTISPDNEIRTVPYAGFASSAATLGTHVSTDFVLKNEVNDNLNCGSGSFLTWDATLKKFGCAGVAGASGGTVQSVAASAGSNPYLSVSADTVNPVVTLNVGTVAGTVAAGDDARFTNSRPPNGSAGGALTGTYPNPGLADGAVSTAKIGDTAVTTSKLFANPGINRLVMTDSSTGDTLAPLSCTAGQLLTWNVATGWQCTNATSLAVGSATNATNFLGSLAGDVSGTQGATVVDKIKGVAVDATAPTSGQVLKFNGTSWAPAADSNTGGTVTNIATGTGLSGGPITTTGTISLANTSVTPAVYGSTTAVGTFTVDAQGRLTAASNAAIAFPVTSVATKTGAVTLDYGDINNGAAKYLTYKPNNVACSDGQVIKWVNANSRWECANDTDTNGGGTVTNIATGTGLSGGPITATGTISLANTTVTPAVYGSTTAVGTFTVDAQGRLTAASNAAIAFPVTTVAGRTGAVTNVPALQSQ</sequence>
<evidence type="ECO:0000313" key="3">
    <source>
        <dbReference type="EMBL" id="UOF01335.1"/>
    </source>
</evidence>
<feature type="chain" id="PRO_5045582452" description="Cell wall anchor protein" evidence="2">
    <location>
        <begin position="22"/>
        <end position="608"/>
    </location>
</feature>
<evidence type="ECO:0000313" key="4">
    <source>
        <dbReference type="Proteomes" id="UP000830116"/>
    </source>
</evidence>
<reference evidence="3" key="1">
    <citation type="submission" date="2022-03" db="EMBL/GenBank/DDBJ databases">
        <title>Genome Identification and Characterization of new species Bdellovibrio reynosense LBG001 sp. nov. from a Mexico soil sample.</title>
        <authorList>
            <person name="Camilli A."/>
            <person name="Ajao Y."/>
            <person name="Guo X."/>
        </authorList>
    </citation>
    <scope>NUCLEOTIDE SEQUENCE</scope>
    <source>
        <strain evidence="3">LBG001</strain>
    </source>
</reference>
<evidence type="ECO:0008006" key="5">
    <source>
        <dbReference type="Google" id="ProtNLM"/>
    </source>
</evidence>
<feature type="signal peptide" evidence="2">
    <location>
        <begin position="1"/>
        <end position="21"/>
    </location>
</feature>
<accession>A0ABY4C8S6</accession>
<dbReference type="RefSeq" id="WP_243537771.1">
    <property type="nucleotide sequence ID" value="NZ_CP093442.1"/>
</dbReference>
<dbReference type="EMBL" id="CP093442">
    <property type="protein sequence ID" value="UOF01335.1"/>
    <property type="molecule type" value="Genomic_DNA"/>
</dbReference>
<dbReference type="Proteomes" id="UP000830116">
    <property type="component" value="Chromosome"/>
</dbReference>
<evidence type="ECO:0000256" key="1">
    <source>
        <dbReference type="SAM" id="MobiDB-lite"/>
    </source>
</evidence>
<protein>
    <recommendedName>
        <fullName evidence="5">Cell wall anchor protein</fullName>
    </recommendedName>
</protein>
<feature type="region of interest" description="Disordered" evidence="1">
    <location>
        <begin position="245"/>
        <end position="264"/>
    </location>
</feature>